<reference evidence="2" key="1">
    <citation type="journal article" date="2019" name="Int. J. Syst. Evol. Microbiol.">
        <title>The Global Catalogue of Microorganisms (GCM) 10K type strain sequencing project: providing services to taxonomists for standard genome sequencing and annotation.</title>
        <authorList>
            <consortium name="The Broad Institute Genomics Platform"/>
            <consortium name="The Broad Institute Genome Sequencing Center for Infectious Disease"/>
            <person name="Wu L."/>
            <person name="Ma J."/>
        </authorList>
    </citation>
    <scope>NUCLEOTIDE SEQUENCE [LARGE SCALE GENOMIC DNA]</scope>
    <source>
        <strain evidence="2">CGMCC 4.7638</strain>
    </source>
</reference>
<evidence type="ECO:0000313" key="2">
    <source>
        <dbReference type="Proteomes" id="UP001597542"/>
    </source>
</evidence>
<dbReference type="EMBL" id="JBHUKQ010000003">
    <property type="protein sequence ID" value="MFD2479351.1"/>
    <property type="molecule type" value="Genomic_DNA"/>
</dbReference>
<keyword evidence="2" id="KW-1185">Reference proteome</keyword>
<protein>
    <submittedName>
        <fullName evidence="1">Uncharacterized protein</fullName>
    </submittedName>
</protein>
<sequence>MTDPFRFYREQHLHDGPVYHAPKDAVASWLELAEQVREELTRMGFTARP</sequence>
<dbReference type="RefSeq" id="WP_344281770.1">
    <property type="nucleotide sequence ID" value="NZ_BAAAHV010000021.1"/>
</dbReference>
<evidence type="ECO:0000313" key="1">
    <source>
        <dbReference type="EMBL" id="MFD2479351.1"/>
    </source>
</evidence>
<name>A0ABW5HRQ4_9PSEU</name>
<gene>
    <name evidence="1" type="ORF">ACFSUT_03620</name>
</gene>
<accession>A0ABW5HRQ4</accession>
<comment type="caution">
    <text evidence="1">The sequence shown here is derived from an EMBL/GenBank/DDBJ whole genome shotgun (WGS) entry which is preliminary data.</text>
</comment>
<organism evidence="1 2">
    <name type="scientific">Amycolatopsis albidoflavus</name>
    <dbReference type="NCBI Taxonomy" id="102226"/>
    <lineage>
        <taxon>Bacteria</taxon>
        <taxon>Bacillati</taxon>
        <taxon>Actinomycetota</taxon>
        <taxon>Actinomycetes</taxon>
        <taxon>Pseudonocardiales</taxon>
        <taxon>Pseudonocardiaceae</taxon>
        <taxon>Amycolatopsis</taxon>
    </lineage>
</organism>
<proteinExistence type="predicted"/>
<dbReference type="Proteomes" id="UP001597542">
    <property type="component" value="Unassembled WGS sequence"/>
</dbReference>